<feature type="domain" description="C2H2-type" evidence="10">
    <location>
        <begin position="534"/>
        <end position="561"/>
    </location>
</feature>
<feature type="domain" description="C2H2-type" evidence="10">
    <location>
        <begin position="341"/>
        <end position="368"/>
    </location>
</feature>
<dbReference type="Gene3D" id="3.30.160.60">
    <property type="entry name" value="Classic Zinc Finger"/>
    <property type="match status" value="8"/>
</dbReference>
<reference evidence="11 12" key="1">
    <citation type="submission" date="2019-01" db="EMBL/GenBank/DDBJ databases">
        <authorList>
            <person name="Sayadi A."/>
        </authorList>
    </citation>
    <scope>NUCLEOTIDE SEQUENCE [LARGE SCALE GENOMIC DNA]</scope>
</reference>
<keyword evidence="6" id="KW-0238">DNA-binding</keyword>
<feature type="compositionally biased region" description="Polar residues" evidence="9">
    <location>
        <begin position="78"/>
        <end position="87"/>
    </location>
</feature>
<evidence type="ECO:0000256" key="2">
    <source>
        <dbReference type="ARBA" id="ARBA00022723"/>
    </source>
</evidence>
<evidence type="ECO:0000256" key="9">
    <source>
        <dbReference type="SAM" id="MobiDB-lite"/>
    </source>
</evidence>
<dbReference type="PROSITE" id="PS50157">
    <property type="entry name" value="ZINC_FINGER_C2H2_2"/>
    <property type="match status" value="9"/>
</dbReference>
<dbReference type="EMBL" id="CAACVG010010019">
    <property type="protein sequence ID" value="VEN54750.1"/>
    <property type="molecule type" value="Genomic_DNA"/>
</dbReference>
<feature type="domain" description="C2H2-type" evidence="10">
    <location>
        <begin position="618"/>
        <end position="646"/>
    </location>
</feature>
<name>A0A653D3K0_CALMS</name>
<sequence>MGSLELICPLCCHEKFVSHNMLKNHILTILKTLRCPACSKPCNDLSNLADHLDRLCQEVEEKVDTEPVPDEEGHNSLDIENNDITMSNNDEEEQGNNNNSKDNNLIHDIVPEEGKQEEKEASKEYIDAGNEETTQTNYFCVMCNLGFDAIAEHLEQYHEGEEVVLEESTAEDSEAIRNSSPNKTDHEYVLEMIDNDDCVQNAPNVEDQLLHQEHFADNSGLECTRKLVKVPEFWNNELPPPIGAKYVSKNRVAKQMSDEESNVTSEVKEMLKCSNCSLQFAKLDLYNIHACIPKIKTKTGFKCVYCSSTFGTRKSLEAHMKTHPIKVENGQTKRLAMVKPFVCEVCGTILPSLKSLRLHKKMHGPVKDRPIEAPVSCTNNGDKTEKKNVRSMFVCDVCNNTYDKEYEIVHMRSHSNEENFDCSICNKKFHSFEYLKMHAKVHKPSKKFMCSHCKKLFNTEDALSNHRLVAKKCGIRQYACKYCGRTFLKPYEKVKHERIHTGEKPHICKICGKAFRVNYCLTLHLRTHTGLRPYECVHCGKRFKCHGAYRHHLQTHSEVRAYKCPYCPKSFKTGVQLSGHKNTHTKPFTCTYCNRPFASLYAVRNHMETHKVENNFKFTCFVCGASYGRAFALRDHIKSQHTEENMETDDKIFVELETAESQLEQEIENGERQEDVE</sequence>
<dbReference type="GO" id="GO:0008270">
    <property type="term" value="F:zinc ion binding"/>
    <property type="evidence" value="ECO:0007669"/>
    <property type="project" value="UniProtKB-KW"/>
</dbReference>
<evidence type="ECO:0000313" key="11">
    <source>
        <dbReference type="EMBL" id="VEN54750.1"/>
    </source>
</evidence>
<proteinExistence type="predicted"/>
<evidence type="ECO:0000256" key="6">
    <source>
        <dbReference type="ARBA" id="ARBA00023125"/>
    </source>
</evidence>
<feature type="domain" description="C2H2-type" evidence="10">
    <location>
        <begin position="588"/>
        <end position="615"/>
    </location>
</feature>
<keyword evidence="12" id="KW-1185">Reference proteome</keyword>
<keyword evidence="3" id="KW-0677">Repeat</keyword>
<evidence type="ECO:0000259" key="10">
    <source>
        <dbReference type="PROSITE" id="PS50157"/>
    </source>
</evidence>
<dbReference type="PROSITE" id="PS00028">
    <property type="entry name" value="ZINC_FINGER_C2H2_1"/>
    <property type="match status" value="9"/>
</dbReference>
<dbReference type="Pfam" id="PF00096">
    <property type="entry name" value="zf-C2H2"/>
    <property type="match status" value="2"/>
</dbReference>
<evidence type="ECO:0000256" key="3">
    <source>
        <dbReference type="ARBA" id="ARBA00022737"/>
    </source>
</evidence>
<evidence type="ECO:0000313" key="12">
    <source>
        <dbReference type="Proteomes" id="UP000410492"/>
    </source>
</evidence>
<protein>
    <recommendedName>
        <fullName evidence="10">C2H2-type domain-containing protein</fullName>
    </recommendedName>
</protein>
<feature type="compositionally biased region" description="Basic and acidic residues" evidence="9">
    <location>
        <begin position="61"/>
        <end position="77"/>
    </location>
</feature>
<organism evidence="11 12">
    <name type="scientific">Callosobruchus maculatus</name>
    <name type="common">Southern cowpea weevil</name>
    <name type="synonym">Pulse bruchid</name>
    <dbReference type="NCBI Taxonomy" id="64391"/>
    <lineage>
        <taxon>Eukaryota</taxon>
        <taxon>Metazoa</taxon>
        <taxon>Ecdysozoa</taxon>
        <taxon>Arthropoda</taxon>
        <taxon>Hexapoda</taxon>
        <taxon>Insecta</taxon>
        <taxon>Pterygota</taxon>
        <taxon>Neoptera</taxon>
        <taxon>Endopterygota</taxon>
        <taxon>Coleoptera</taxon>
        <taxon>Polyphaga</taxon>
        <taxon>Cucujiformia</taxon>
        <taxon>Chrysomeloidea</taxon>
        <taxon>Chrysomelidae</taxon>
        <taxon>Bruchinae</taxon>
        <taxon>Bruchini</taxon>
        <taxon>Callosobruchus</taxon>
    </lineage>
</organism>
<feature type="domain" description="C2H2-type" evidence="10">
    <location>
        <begin position="478"/>
        <end position="505"/>
    </location>
</feature>
<dbReference type="InterPro" id="IPR013087">
    <property type="entry name" value="Znf_C2H2_type"/>
</dbReference>
<dbReference type="InterPro" id="IPR036236">
    <property type="entry name" value="Znf_C2H2_sf"/>
</dbReference>
<dbReference type="GO" id="GO:0003677">
    <property type="term" value="F:DNA binding"/>
    <property type="evidence" value="ECO:0007669"/>
    <property type="project" value="UniProtKB-KW"/>
</dbReference>
<keyword evidence="2" id="KW-0479">Metal-binding</keyword>
<evidence type="ECO:0000256" key="8">
    <source>
        <dbReference type="PROSITE-ProRule" id="PRU00042"/>
    </source>
</evidence>
<feature type="domain" description="C2H2-type" evidence="10">
    <location>
        <begin position="506"/>
        <end position="533"/>
    </location>
</feature>
<keyword evidence="4 8" id="KW-0863">Zinc-finger</keyword>
<dbReference type="Pfam" id="PF13894">
    <property type="entry name" value="zf-C2H2_4"/>
    <property type="match status" value="1"/>
</dbReference>
<keyword evidence="7" id="KW-0539">Nucleus</keyword>
<dbReference type="Pfam" id="PF13912">
    <property type="entry name" value="zf-C2H2_6"/>
    <property type="match status" value="5"/>
</dbReference>
<dbReference type="Proteomes" id="UP000410492">
    <property type="component" value="Unassembled WGS sequence"/>
</dbReference>
<evidence type="ECO:0000256" key="4">
    <source>
        <dbReference type="ARBA" id="ARBA00022771"/>
    </source>
</evidence>
<feature type="domain" description="C2H2-type" evidence="10">
    <location>
        <begin position="420"/>
        <end position="447"/>
    </location>
</feature>
<dbReference type="SMART" id="SM00355">
    <property type="entry name" value="ZnF_C2H2"/>
    <property type="match status" value="13"/>
</dbReference>
<evidence type="ECO:0000256" key="5">
    <source>
        <dbReference type="ARBA" id="ARBA00022833"/>
    </source>
</evidence>
<feature type="domain" description="C2H2-type" evidence="10">
    <location>
        <begin position="301"/>
        <end position="323"/>
    </location>
</feature>
<dbReference type="GO" id="GO:0005634">
    <property type="term" value="C:nucleus"/>
    <property type="evidence" value="ECO:0007669"/>
    <property type="project" value="UniProtKB-SubCell"/>
</dbReference>
<dbReference type="SUPFAM" id="SSF57667">
    <property type="entry name" value="beta-beta-alpha zinc fingers"/>
    <property type="match status" value="5"/>
</dbReference>
<dbReference type="PANTHER" id="PTHR24379:SF116">
    <property type="entry name" value="ZINC FINGER PROTEIN 11"/>
    <property type="match status" value="1"/>
</dbReference>
<evidence type="ECO:0000256" key="7">
    <source>
        <dbReference type="ARBA" id="ARBA00023242"/>
    </source>
</evidence>
<accession>A0A653D3K0</accession>
<feature type="domain" description="C2H2-type" evidence="10">
    <location>
        <begin position="562"/>
        <end position="589"/>
    </location>
</feature>
<feature type="region of interest" description="Disordered" evidence="9">
    <location>
        <begin position="61"/>
        <end position="105"/>
    </location>
</feature>
<dbReference type="FunFam" id="3.30.160.60:FF:000204">
    <property type="entry name" value="Zinc finger protein 331"/>
    <property type="match status" value="1"/>
</dbReference>
<keyword evidence="5" id="KW-0862">Zinc</keyword>
<dbReference type="AlphaFoldDB" id="A0A653D3K0"/>
<dbReference type="OrthoDB" id="3437960at2759"/>
<dbReference type="PANTHER" id="PTHR24379">
    <property type="entry name" value="KRAB AND ZINC FINGER DOMAIN-CONTAINING"/>
    <property type="match status" value="1"/>
</dbReference>
<gene>
    <name evidence="11" type="ORF">CALMAC_LOCUS14145</name>
</gene>
<evidence type="ECO:0000256" key="1">
    <source>
        <dbReference type="ARBA" id="ARBA00004123"/>
    </source>
</evidence>
<comment type="subcellular location">
    <subcellularLocation>
        <location evidence="1">Nucleus</location>
    </subcellularLocation>
</comment>